<gene>
    <name evidence="1" type="ORF">SGN30_32035</name>
</gene>
<sequence length="72" mass="8033">MGNALIKNKKLVEFVPATPADPGFPGQPAIPERITYEWRDVRVEAGSQEMQRIEVPTDDGGRLVTWRTPLDA</sequence>
<dbReference type="Proteomes" id="UP001287445">
    <property type="component" value="Unassembled WGS sequence"/>
</dbReference>
<comment type="caution">
    <text evidence="1">The sequence shown here is derived from an EMBL/GenBank/DDBJ whole genome shotgun (WGS) entry which is preliminary data.</text>
</comment>
<evidence type="ECO:0000313" key="2">
    <source>
        <dbReference type="Proteomes" id="UP001287445"/>
    </source>
</evidence>
<dbReference type="EMBL" id="JAWWMZ010000025">
    <property type="protein sequence ID" value="MDX4958075.1"/>
    <property type="molecule type" value="Genomic_DNA"/>
</dbReference>
<proteinExistence type="predicted"/>
<evidence type="ECO:0000313" key="1">
    <source>
        <dbReference type="EMBL" id="MDX4958075.1"/>
    </source>
</evidence>
<name>A0AAJ2R9L6_DELAC</name>
<feature type="non-terminal residue" evidence="1">
    <location>
        <position position="72"/>
    </location>
</feature>
<dbReference type="AlphaFoldDB" id="A0AAJ2R9L6"/>
<dbReference type="RefSeq" id="WP_319077078.1">
    <property type="nucleotide sequence ID" value="NZ_JAWWMZ010000025.1"/>
</dbReference>
<organism evidence="1 2">
    <name type="scientific">Delftia acidovorans</name>
    <name type="common">Pseudomonas acidovorans</name>
    <name type="synonym">Comamonas acidovorans</name>
    <dbReference type="NCBI Taxonomy" id="80866"/>
    <lineage>
        <taxon>Bacteria</taxon>
        <taxon>Pseudomonadati</taxon>
        <taxon>Pseudomonadota</taxon>
        <taxon>Betaproteobacteria</taxon>
        <taxon>Burkholderiales</taxon>
        <taxon>Comamonadaceae</taxon>
        <taxon>Delftia</taxon>
    </lineage>
</organism>
<protein>
    <submittedName>
        <fullName evidence="1">Uncharacterized protein</fullName>
    </submittedName>
</protein>
<accession>A0AAJ2R9L6</accession>
<reference evidence="1" key="1">
    <citation type="submission" date="2023-11" db="EMBL/GenBank/DDBJ databases">
        <title>Identification and selenium tolerance of Delftia acidovorans R3-25.</title>
        <authorList>
            <person name="Zhang S."/>
            <person name="Liu Y."/>
            <person name="Guo Y."/>
        </authorList>
    </citation>
    <scope>NUCLEOTIDE SEQUENCE</scope>
    <source>
        <strain evidence="1">R3-25</strain>
    </source>
</reference>